<accession>A0A7X1ZF28</accession>
<dbReference type="Proteomes" id="UP000434582">
    <property type="component" value="Unassembled WGS sequence"/>
</dbReference>
<dbReference type="PANTHER" id="PTHR30336">
    <property type="entry name" value="INNER MEMBRANE PROTEIN, PROBABLE PERMEASE"/>
    <property type="match status" value="1"/>
</dbReference>
<dbReference type="PANTHER" id="PTHR30336:SF4">
    <property type="entry name" value="ENVELOPE BIOGENESIS FACTOR ELYC"/>
    <property type="match status" value="1"/>
</dbReference>
<dbReference type="InterPro" id="IPR003848">
    <property type="entry name" value="DUF218"/>
</dbReference>
<gene>
    <name evidence="3" type="ORF">GHC57_05965</name>
</gene>
<dbReference type="GO" id="GO:0043164">
    <property type="term" value="P:Gram-negative-bacterium-type cell wall biogenesis"/>
    <property type="evidence" value="ECO:0007669"/>
    <property type="project" value="TreeGrafter"/>
</dbReference>
<dbReference type="GO" id="GO:0000270">
    <property type="term" value="P:peptidoglycan metabolic process"/>
    <property type="evidence" value="ECO:0007669"/>
    <property type="project" value="TreeGrafter"/>
</dbReference>
<dbReference type="InterPro" id="IPR014729">
    <property type="entry name" value="Rossmann-like_a/b/a_fold"/>
</dbReference>
<organism evidence="3 4">
    <name type="scientific">Roseospira navarrensis</name>
    <dbReference type="NCBI Taxonomy" id="140058"/>
    <lineage>
        <taxon>Bacteria</taxon>
        <taxon>Pseudomonadati</taxon>
        <taxon>Pseudomonadota</taxon>
        <taxon>Alphaproteobacteria</taxon>
        <taxon>Rhodospirillales</taxon>
        <taxon>Rhodospirillaceae</taxon>
        <taxon>Roseospira</taxon>
    </lineage>
</organism>
<evidence type="ECO:0000313" key="4">
    <source>
        <dbReference type="Proteomes" id="UP000434582"/>
    </source>
</evidence>
<comment type="caution">
    <text evidence="3">The sequence shown here is derived from an EMBL/GenBank/DDBJ whole genome shotgun (WGS) entry which is preliminary data.</text>
</comment>
<evidence type="ECO:0000259" key="2">
    <source>
        <dbReference type="Pfam" id="PF02698"/>
    </source>
</evidence>
<sequence>MGPIEAIDLGFVRALGGRGVQARTGPRAPARRCPVYSRYFSKVSTLKRPGMAKDGDTPHCASTVVVVLGAAVRPDGTLSVAMRRRVSRAVREVRARPGARLLLSGGRGKRHPPGVPSEARLMATLARESGVAAEALLLEEVSGNTLENAVHGLALIRAQGLVPAALVLVTDETHLRRALWCFRRAARVQGAPVTVEGVAVRIASPRVRAVAAFWETLALMLYAGRLARRRRLVAPVVAPGGAGHDGRPAKAAPATGAPAQTRVPSPPRPEDPTQP</sequence>
<dbReference type="AlphaFoldDB" id="A0A7X1ZF28"/>
<proteinExistence type="predicted"/>
<feature type="domain" description="DUF218" evidence="2">
    <location>
        <begin position="64"/>
        <end position="199"/>
    </location>
</feature>
<keyword evidence="4" id="KW-1185">Reference proteome</keyword>
<dbReference type="Gene3D" id="3.40.50.620">
    <property type="entry name" value="HUPs"/>
    <property type="match status" value="1"/>
</dbReference>
<protein>
    <recommendedName>
        <fullName evidence="2">DUF218 domain-containing protein</fullName>
    </recommendedName>
</protein>
<name>A0A7X1ZF28_9PROT</name>
<dbReference type="CDD" id="cd06259">
    <property type="entry name" value="YdcF-like"/>
    <property type="match status" value="1"/>
</dbReference>
<feature type="compositionally biased region" description="Low complexity" evidence="1">
    <location>
        <begin position="249"/>
        <end position="259"/>
    </location>
</feature>
<dbReference type="InterPro" id="IPR051599">
    <property type="entry name" value="Cell_Envelope_Assoc"/>
</dbReference>
<reference evidence="3 4" key="1">
    <citation type="submission" date="2019-10" db="EMBL/GenBank/DDBJ databases">
        <title>Draft whole-genome sequence of the purple nonsulfur photosynthetic bacterium Roseospira navarrensis DSM 15114.</title>
        <authorList>
            <person name="Kyndt J.A."/>
            <person name="Meyer T.E."/>
        </authorList>
    </citation>
    <scope>NUCLEOTIDE SEQUENCE [LARGE SCALE GENOMIC DNA]</scope>
    <source>
        <strain evidence="3 4">DSM 15114</strain>
    </source>
</reference>
<evidence type="ECO:0000256" key="1">
    <source>
        <dbReference type="SAM" id="MobiDB-lite"/>
    </source>
</evidence>
<dbReference type="Pfam" id="PF02698">
    <property type="entry name" value="DUF218"/>
    <property type="match status" value="1"/>
</dbReference>
<dbReference type="OrthoDB" id="9809813at2"/>
<dbReference type="GO" id="GO:0005886">
    <property type="term" value="C:plasma membrane"/>
    <property type="evidence" value="ECO:0007669"/>
    <property type="project" value="TreeGrafter"/>
</dbReference>
<dbReference type="EMBL" id="WIVE01000012">
    <property type="protein sequence ID" value="MQX36060.1"/>
    <property type="molecule type" value="Genomic_DNA"/>
</dbReference>
<evidence type="ECO:0000313" key="3">
    <source>
        <dbReference type="EMBL" id="MQX36060.1"/>
    </source>
</evidence>
<feature type="region of interest" description="Disordered" evidence="1">
    <location>
        <begin position="239"/>
        <end position="275"/>
    </location>
</feature>